<feature type="domain" description="ABC transporter" evidence="10">
    <location>
        <begin position="1538"/>
        <end position="1779"/>
    </location>
</feature>
<feature type="compositionally biased region" description="Basic and acidic residues" evidence="8">
    <location>
        <begin position="2151"/>
        <end position="2160"/>
    </location>
</feature>
<feature type="transmembrane region" description="Helical" evidence="9">
    <location>
        <begin position="20"/>
        <end position="39"/>
    </location>
</feature>
<feature type="transmembrane region" description="Helical" evidence="9">
    <location>
        <begin position="1889"/>
        <end position="1908"/>
    </location>
</feature>
<accession>A0A9W7AI35</accession>
<dbReference type="SMART" id="SM00382">
    <property type="entry name" value="AAA"/>
    <property type="match status" value="1"/>
</dbReference>
<evidence type="ECO:0000256" key="8">
    <source>
        <dbReference type="SAM" id="MobiDB-lite"/>
    </source>
</evidence>
<dbReference type="PROSITE" id="PS50893">
    <property type="entry name" value="ABC_TRANSPORTER_2"/>
    <property type="match status" value="1"/>
</dbReference>
<proteinExistence type="predicted"/>
<organism evidence="11 12">
    <name type="scientific">Triparma retinervis</name>
    <dbReference type="NCBI Taxonomy" id="2557542"/>
    <lineage>
        <taxon>Eukaryota</taxon>
        <taxon>Sar</taxon>
        <taxon>Stramenopiles</taxon>
        <taxon>Ochrophyta</taxon>
        <taxon>Bolidophyceae</taxon>
        <taxon>Parmales</taxon>
        <taxon>Triparmaceae</taxon>
        <taxon>Triparma</taxon>
    </lineage>
</organism>
<keyword evidence="4" id="KW-0547">Nucleotide-binding</keyword>
<dbReference type="GO" id="GO:0016887">
    <property type="term" value="F:ATP hydrolysis activity"/>
    <property type="evidence" value="ECO:0007669"/>
    <property type="project" value="InterPro"/>
</dbReference>
<dbReference type="PROSITE" id="PS00211">
    <property type="entry name" value="ABC_TRANSPORTER_1"/>
    <property type="match status" value="1"/>
</dbReference>
<comment type="caution">
    <text evidence="11">The sequence shown here is derived from an EMBL/GenBank/DDBJ whole genome shotgun (WGS) entry which is preliminary data.</text>
</comment>
<feature type="region of interest" description="Disordered" evidence="8">
    <location>
        <begin position="1457"/>
        <end position="1522"/>
    </location>
</feature>
<feature type="transmembrane region" description="Helical" evidence="9">
    <location>
        <begin position="1862"/>
        <end position="1883"/>
    </location>
</feature>
<dbReference type="InterPro" id="IPR017871">
    <property type="entry name" value="ABC_transporter-like_CS"/>
</dbReference>
<feature type="transmembrane region" description="Helical" evidence="9">
    <location>
        <begin position="1993"/>
        <end position="2012"/>
    </location>
</feature>
<evidence type="ECO:0000256" key="6">
    <source>
        <dbReference type="ARBA" id="ARBA00022989"/>
    </source>
</evidence>
<feature type="compositionally biased region" description="Polar residues" evidence="8">
    <location>
        <begin position="1457"/>
        <end position="1466"/>
    </location>
</feature>
<evidence type="ECO:0000256" key="9">
    <source>
        <dbReference type="SAM" id="Phobius"/>
    </source>
</evidence>
<dbReference type="Proteomes" id="UP001165082">
    <property type="component" value="Unassembled WGS sequence"/>
</dbReference>
<feature type="transmembrane region" description="Helical" evidence="9">
    <location>
        <begin position="1929"/>
        <end position="1952"/>
    </location>
</feature>
<dbReference type="GO" id="GO:0016020">
    <property type="term" value="C:membrane"/>
    <property type="evidence" value="ECO:0007669"/>
    <property type="project" value="UniProtKB-SubCell"/>
</dbReference>
<keyword evidence="7 9" id="KW-0472">Membrane</keyword>
<feature type="compositionally biased region" description="Polar residues" evidence="8">
    <location>
        <begin position="1492"/>
        <end position="1501"/>
    </location>
</feature>
<dbReference type="GO" id="GO:0005524">
    <property type="term" value="F:ATP binding"/>
    <property type="evidence" value="ECO:0007669"/>
    <property type="project" value="UniProtKB-KW"/>
</dbReference>
<dbReference type="PANTHER" id="PTHR48041">
    <property type="entry name" value="ABC TRANSPORTER G FAMILY MEMBER 28"/>
    <property type="match status" value="1"/>
</dbReference>
<keyword evidence="2" id="KW-0813">Transport</keyword>
<name>A0A9W7AI35_9STRA</name>
<reference evidence="11" key="1">
    <citation type="submission" date="2022-07" db="EMBL/GenBank/DDBJ databases">
        <title>Genome analysis of Parmales, a sister group of diatoms, reveals the evolutionary specialization of diatoms from phago-mixotrophs to photoautotrophs.</title>
        <authorList>
            <person name="Ban H."/>
            <person name="Sato S."/>
            <person name="Yoshikawa S."/>
            <person name="Kazumasa Y."/>
            <person name="Nakamura Y."/>
            <person name="Ichinomiya M."/>
            <person name="Saitoh K."/>
            <person name="Sato N."/>
            <person name="Blanc-Mathieu R."/>
            <person name="Endo H."/>
            <person name="Kuwata A."/>
            <person name="Ogata H."/>
        </authorList>
    </citation>
    <scope>NUCLEOTIDE SEQUENCE</scope>
</reference>
<evidence type="ECO:0000313" key="11">
    <source>
        <dbReference type="EMBL" id="GMH72672.1"/>
    </source>
</evidence>
<dbReference type="FunFam" id="3.40.50.300:FF:000367">
    <property type="entry name" value="ABC transporter G family member 24"/>
    <property type="match status" value="1"/>
</dbReference>
<evidence type="ECO:0000256" key="1">
    <source>
        <dbReference type="ARBA" id="ARBA00004141"/>
    </source>
</evidence>
<evidence type="ECO:0000259" key="10">
    <source>
        <dbReference type="PROSITE" id="PS50893"/>
    </source>
</evidence>
<evidence type="ECO:0000256" key="2">
    <source>
        <dbReference type="ARBA" id="ARBA00022448"/>
    </source>
</evidence>
<dbReference type="OrthoDB" id="66620at2759"/>
<keyword evidence="12" id="KW-1185">Reference proteome</keyword>
<dbReference type="Pfam" id="PF00005">
    <property type="entry name" value="ABC_tran"/>
    <property type="match status" value="1"/>
</dbReference>
<evidence type="ECO:0000256" key="3">
    <source>
        <dbReference type="ARBA" id="ARBA00022692"/>
    </source>
</evidence>
<feature type="transmembrane region" description="Helical" evidence="9">
    <location>
        <begin position="1403"/>
        <end position="1426"/>
    </location>
</feature>
<evidence type="ECO:0000256" key="5">
    <source>
        <dbReference type="ARBA" id="ARBA00022840"/>
    </source>
</evidence>
<evidence type="ECO:0000256" key="4">
    <source>
        <dbReference type="ARBA" id="ARBA00022741"/>
    </source>
</evidence>
<feature type="region of interest" description="Disordered" evidence="8">
    <location>
        <begin position="2151"/>
        <end position="2208"/>
    </location>
</feature>
<dbReference type="EMBL" id="BRXZ01002907">
    <property type="protein sequence ID" value="GMH72672.1"/>
    <property type="molecule type" value="Genomic_DNA"/>
</dbReference>
<dbReference type="InterPro" id="IPR050352">
    <property type="entry name" value="ABCG_transporters"/>
</dbReference>
<dbReference type="InterPro" id="IPR003439">
    <property type="entry name" value="ABC_transporter-like_ATP-bd"/>
</dbReference>
<feature type="compositionally biased region" description="Low complexity" evidence="8">
    <location>
        <begin position="2182"/>
        <end position="2196"/>
    </location>
</feature>
<feature type="compositionally biased region" description="Basic and acidic residues" evidence="8">
    <location>
        <begin position="1472"/>
        <end position="1491"/>
    </location>
</feature>
<dbReference type="InterPro" id="IPR027417">
    <property type="entry name" value="P-loop_NTPase"/>
</dbReference>
<dbReference type="Gene3D" id="3.40.50.300">
    <property type="entry name" value="P-loop containing nucleotide triphosphate hydrolases"/>
    <property type="match status" value="1"/>
</dbReference>
<dbReference type="InterPro" id="IPR003593">
    <property type="entry name" value="AAA+_ATPase"/>
</dbReference>
<evidence type="ECO:0000313" key="12">
    <source>
        <dbReference type="Proteomes" id="UP001165082"/>
    </source>
</evidence>
<feature type="transmembrane region" description="Helical" evidence="9">
    <location>
        <begin position="2095"/>
        <end position="2113"/>
    </location>
</feature>
<comment type="subcellular location">
    <subcellularLocation>
        <location evidence="1">Membrane</location>
        <topology evidence="1">Multi-pass membrane protein</topology>
    </subcellularLocation>
</comment>
<sequence>MVKLRESNRQSPSSSRPSWCNFVIAVFVILASLIAGIYLGTATPVGSQLAEIVNLPSFAAGSGDSSGSNCGPAGPEPEWDDNFFAEASFQAINKEPPMSGVFSLSNMSPISTYKSATLKDLILQAIYDHTGELPIDLSCLPVYASFYETPNVPDYCYFAAEGFKKSNHSLLVTLSPTSTITPPVVATLLPGFSPLDDIISEEELLGTKIVMPSPAVYFVVDTIKGEIVRAFNNDSFAEIYLNPTWPASHAAAKFLTSNVPKAGIITTNGMVGPKVDWVTDMEKNEATREWDALAMPHFIVTMQSAETCIVSGLGTPLLLTHNDEPAATIKISDGNTQLSSIFRDFNGWKKVHVDAASRNLETTPGSGIFALSFSSLEVDCKEFSEEVQSILADFIGQNGFTPFHNSEGFTEKNLKGFKVHSDRSGSTRNVYLGVNVHSHLDMSSELLPKEARSVPTTAHALREHVVGEEEAALGTAFDNCFVKACNSKSCHNFGDYKIELDDLEETGNSLETKLQICTRCAVLNLDGVPKATIPWVDRKGELTKASCEDYIPFGPWSEHISSFKPNEMPSYSQFQYNSPHGLGGTCAVGCGPISWAQQFAWAERAWPDSFGFTSKEFGEPAILCNDDKGDEVEYHEFDGASDRAWPWFCRGHHMSVGEDCRDPLKDYDPPALPDCNDLGDHVNERIVQLNEEMGTFCFGGGGATTPRAMDNAQDLPCYHPGMLSQLLIALFAIILCLPALAYDVELEVTGTLPKLCFTSQDIVPKFVNSVCTHRNKTYVSGFFNRVGDERAQHFVVLNETMQIEFIGLVGIDTTLARILESGVDDSDDEGDDADSSAAKSSTTTSYQNASYIGLVNSLACPTDDLPYIYLGGIFSTVTNVDTASGNKTEIIVNNLARFSVESRSFSAVQSPTPQANNTHIGVTKSCQPSDVDCDPSSQVSMVRTLKCAPSGSSPCGALYVGGYFDKVAGTPASGLVRVVTSDPDNATVSFEDPKVYPCGSDGKATNTTPGVAGLVMTAEEISEKGEVIYGGIYDDEGDMPYLLNRYTVATGRNRCVVNRAWLDQPVCRVDSPPLVCCELIFGPVYKALRLSEADLVVGGEFINTLDLRTPDPDNIKNWVQPGYQNLAIVAATEEATEEGSDFYSENLFGGPAGDVRDIFCGEWIKDPTNPTSTFHNGERCATVYIAGSFTSWLNYTLNTTSLNIETTERFKTPGRMAKLVFDTETKSYVPHQIFRNTTERPNLITSEDDKSVNTVLYNPLTEQLVYGGDFPSQNNLGLYQLAATPAEELDLLIPAQDYGPPKPDSEFYDCLVDNGVDVVEGANFCCRKGSFCPGGLVDISCPDGWGFFCTADAVTVCPEGYYCPTAGDKIKCPRHSVCRLGSIEPRSCDFWEICPDEGMERPYIVSGAILGVMVLGLMLILLVLLVRIFSWRRNVGNAQQDRNFHLRYNAFKRNLGQSTRRGSGSKLTRRQSRYEGVEGWKDPDTDLKDVTSESSADNLNQPLLGDGNPADPTIPSGDASLAGSSISSVGRRELKIDIGFKDLAVQLATGKKILNGVTGRLRAGRMTAIMGPSGCGKSTFLSALTNRIRDGGKTLGSITINGQGRPLLSIQHLVGFVPQEDIMHRDLTVRENLRFYAHLKGNPSMSRPQRRAFVNEVIDILGLSHVQHSLIGDEETRGISGGQRKRVNIGIELMSSPLVLFLDEPTSGLDSTMTQQLIDSLDKLAQLGLTIAMVIHQPRYEVLLKIDDLLLLQKGGYPVYVGPTINALPYFNDFLGMPCPTRTTPADHFLDVISADPQLEHGNVCESWRWYVDNTDGANSNIEADPREFVDRIVPARSRPSRFYQTSYFFKRSFYQTMNTKVAYFTDCILLVFAGGMVGAVSVEEIQGYQLTMMTAGLIAVVSALKVFGPEKIVFMRETSAGVSTSAYFMGNAIAHLWQIALNPIFFLGLYYRTAYPSVAFWDMYKVILMTQFSCSGLGYLISAAVATKNMQIAGVITGLIAVLLSGLNPTVRALQSFIVGQFGLWCSYGSWTMGALLIKQTLGVVKSLYPIYCGELDSLGYADINNSTLVSDESIEDSYSTLEDKYVANLKHMFIQYLVFSFLAYLIMSFKAKNASGLMGLDALSYLFKVEFIDPFRTLLSTGKWEVEDLTPREEEERKSRLRRSSLRASSKGGSGGSGGAESSAASTLTSSPKGKGNGNGGGVNYEEEQSFMSGFTEDTEPTANGMGGRGKSIKWGDNKDVTVNEQSMEEENLILNAHSYLALCKTMGKKQAKRLVSAKLETLQAFENVGQVAGGIKSEVKFDIVKTALLNRKGKANKV</sequence>
<dbReference type="GO" id="GO:0140359">
    <property type="term" value="F:ABC-type transporter activity"/>
    <property type="evidence" value="ECO:0007669"/>
    <property type="project" value="InterPro"/>
</dbReference>
<feature type="transmembrane region" description="Helical" evidence="9">
    <location>
        <begin position="1964"/>
        <end position="1986"/>
    </location>
</feature>
<keyword evidence="5" id="KW-0067">ATP-binding</keyword>
<protein>
    <recommendedName>
        <fullName evidence="10">ABC transporter domain-containing protein</fullName>
    </recommendedName>
</protein>
<dbReference type="InterPro" id="IPR043926">
    <property type="entry name" value="ABCG_dom"/>
</dbReference>
<gene>
    <name evidence="11" type="ORF">TrRE_jg10991</name>
</gene>
<dbReference type="Pfam" id="PF19055">
    <property type="entry name" value="ABC2_membrane_7"/>
    <property type="match status" value="2"/>
</dbReference>
<keyword evidence="6 9" id="KW-1133">Transmembrane helix</keyword>
<keyword evidence="3 9" id="KW-0812">Transmembrane</keyword>
<dbReference type="PANTHER" id="PTHR48041:SF91">
    <property type="entry name" value="ABC TRANSPORTER G FAMILY MEMBER 28"/>
    <property type="match status" value="1"/>
</dbReference>
<evidence type="ECO:0000256" key="7">
    <source>
        <dbReference type="ARBA" id="ARBA00023136"/>
    </source>
</evidence>
<dbReference type="SUPFAM" id="SSF52540">
    <property type="entry name" value="P-loop containing nucleoside triphosphate hydrolases"/>
    <property type="match status" value="1"/>
</dbReference>